<accession>A0A0A2LCK4</accession>
<organism evidence="1 2">
    <name type="scientific">Penicillium italicum</name>
    <name type="common">Blue mold</name>
    <dbReference type="NCBI Taxonomy" id="40296"/>
    <lineage>
        <taxon>Eukaryota</taxon>
        <taxon>Fungi</taxon>
        <taxon>Dikarya</taxon>
        <taxon>Ascomycota</taxon>
        <taxon>Pezizomycotina</taxon>
        <taxon>Eurotiomycetes</taxon>
        <taxon>Eurotiomycetidae</taxon>
        <taxon>Eurotiales</taxon>
        <taxon>Aspergillaceae</taxon>
        <taxon>Penicillium</taxon>
    </lineage>
</organism>
<keyword evidence="2" id="KW-1185">Reference proteome</keyword>
<evidence type="ECO:0000313" key="1">
    <source>
        <dbReference type="EMBL" id="KGO77837.1"/>
    </source>
</evidence>
<protein>
    <submittedName>
        <fullName evidence="1">Uncharacterized protein</fullName>
    </submittedName>
</protein>
<proteinExistence type="predicted"/>
<dbReference type="PhylomeDB" id="A0A0A2LCK4"/>
<reference evidence="1 2" key="1">
    <citation type="journal article" date="2015" name="Mol. Plant Microbe Interact.">
        <title>Genome, transcriptome, and functional analyses of Penicillium expansum provide new insights into secondary metabolism and pathogenicity.</title>
        <authorList>
            <person name="Ballester A.R."/>
            <person name="Marcet-Houben M."/>
            <person name="Levin E."/>
            <person name="Sela N."/>
            <person name="Selma-Lazaro C."/>
            <person name="Carmona L."/>
            <person name="Wisniewski M."/>
            <person name="Droby S."/>
            <person name="Gonzalez-Candelas L."/>
            <person name="Gabaldon T."/>
        </authorList>
    </citation>
    <scope>NUCLEOTIDE SEQUENCE [LARGE SCALE GENOMIC DNA]</scope>
    <source>
        <strain evidence="1 2">PHI-1</strain>
    </source>
</reference>
<dbReference type="EMBL" id="JQGA01000088">
    <property type="protein sequence ID" value="KGO77837.1"/>
    <property type="molecule type" value="Genomic_DNA"/>
</dbReference>
<dbReference type="HOGENOM" id="CLU_2121876_0_0_1"/>
<name>A0A0A2LCK4_PENIT</name>
<evidence type="ECO:0000313" key="2">
    <source>
        <dbReference type="Proteomes" id="UP000030104"/>
    </source>
</evidence>
<comment type="caution">
    <text evidence="1">The sequence shown here is derived from an EMBL/GenBank/DDBJ whole genome shotgun (WGS) entry which is preliminary data.</text>
</comment>
<sequence>MPADKWKTAIDDFLTNKITREDLGRLIEEDDQDPSTLPSIAISTLSTVKVEDMLSLKFGFNDHELTDVKPLAMPVPLVRDLSIVDDATSQRPSCEARLKLNVLLFYAHHIAMKD</sequence>
<dbReference type="Proteomes" id="UP000030104">
    <property type="component" value="Unassembled WGS sequence"/>
</dbReference>
<gene>
    <name evidence="1" type="ORF">PITC_060180</name>
</gene>
<dbReference type="AlphaFoldDB" id="A0A0A2LCK4"/>